<dbReference type="Proteomes" id="UP001155604">
    <property type="component" value="Unassembled WGS sequence"/>
</dbReference>
<accession>A0A9X2WW30</accession>
<reference evidence="1" key="1">
    <citation type="journal article" date="2023" name="Int. J. Syst. Evol. Microbiol.">
        <title>&lt;i&gt;Shewanella septentrionalis&lt;/i&gt; sp. nov. and &lt;i&gt;Shewanella holmiensis&lt;/i&gt; sp. nov., isolated from Baltic Sea water and sediments.</title>
        <authorList>
            <person name="Martin-Rodriguez A.J."/>
            <person name="Thorell K."/>
            <person name="Joffre E."/>
            <person name="Jensie-Markopoulos S."/>
            <person name="Moore E.R.B."/>
            <person name="Sjoling A."/>
        </authorList>
    </citation>
    <scope>NUCLEOTIDE SEQUENCE</scope>
    <source>
        <strain evidence="1">SP1W3</strain>
    </source>
</reference>
<evidence type="ECO:0000313" key="2">
    <source>
        <dbReference type="Proteomes" id="UP001155604"/>
    </source>
</evidence>
<dbReference type="InterPro" id="IPR007554">
    <property type="entry name" value="Glycerophosphate_synth"/>
</dbReference>
<dbReference type="InterPro" id="IPR016886">
    <property type="entry name" value="UCP028458_glyceroPtfrase"/>
</dbReference>
<dbReference type="GO" id="GO:0016020">
    <property type="term" value="C:membrane"/>
    <property type="evidence" value="ECO:0007669"/>
    <property type="project" value="InterPro"/>
</dbReference>
<protein>
    <submittedName>
        <fullName evidence="1">CDP-glycerol glycerophosphotransferase family protein</fullName>
    </submittedName>
</protein>
<dbReference type="Gene3D" id="3.40.50.12580">
    <property type="match status" value="1"/>
</dbReference>
<dbReference type="AlphaFoldDB" id="A0A9X2WW30"/>
<comment type="caution">
    <text evidence="1">The sequence shown here is derived from an EMBL/GenBank/DDBJ whole genome shotgun (WGS) entry which is preliminary data.</text>
</comment>
<name>A0A9X2WW30_9GAMM</name>
<dbReference type="Pfam" id="PF04464">
    <property type="entry name" value="Glyphos_transf"/>
    <property type="match status" value="1"/>
</dbReference>
<dbReference type="SUPFAM" id="SSF53756">
    <property type="entry name" value="UDP-Glycosyltransferase/glycogen phosphorylase"/>
    <property type="match status" value="1"/>
</dbReference>
<keyword evidence="2" id="KW-1185">Reference proteome</keyword>
<proteinExistence type="predicted"/>
<dbReference type="GO" id="GO:0047355">
    <property type="term" value="F:CDP-glycerol glycerophosphotransferase activity"/>
    <property type="evidence" value="ECO:0007669"/>
    <property type="project" value="InterPro"/>
</dbReference>
<evidence type="ECO:0000313" key="1">
    <source>
        <dbReference type="EMBL" id="MCT7946719.1"/>
    </source>
</evidence>
<dbReference type="InterPro" id="IPR043148">
    <property type="entry name" value="TagF_C"/>
</dbReference>
<organism evidence="1 2">
    <name type="scientific">Shewanella septentrionalis</name>
    <dbReference type="NCBI Taxonomy" id="2952223"/>
    <lineage>
        <taxon>Bacteria</taxon>
        <taxon>Pseudomonadati</taxon>
        <taxon>Pseudomonadota</taxon>
        <taxon>Gammaproteobacteria</taxon>
        <taxon>Alteromonadales</taxon>
        <taxon>Shewanellaceae</taxon>
        <taxon>Shewanella</taxon>
    </lineage>
</organism>
<gene>
    <name evidence="1" type="ORF">NE536_15255</name>
</gene>
<sequence length="359" mass="41155">MEEVKQAKRRYLFYIAQNYSYAMLRPLQQAIWARGDEVCWFLEGNEVDAKFLKADEPRLLSVDAVKAWKPDAVFVPGNVVPRFIPGVKVGVFHGFNAGKMNHKGREDHFEIRDCFDLYCTQGPATTLPFLELEKKFGTFTVAETGWPALDPLFIENKDNPYIKADDPRPVVLFCSTFSPSLTCAPVVFEQIKILSQKGQWRWLVQFHPKMKPSIVEQYKTLENENLQFVETDNVIPLLQAGDVMLCDTSSILLMFLMQRKPVVTFKNQSPKDHLIDICQVEDIESALTRALSRPDDLMAHIHAYCNQIHPTGDGQSSQRVLAATDALIDKGTDWLKPKPLNLLRHFKMRRKLGYLKFFS</sequence>
<dbReference type="RefSeq" id="WP_261273213.1">
    <property type="nucleotide sequence ID" value="NZ_JAMTCC010000026.1"/>
</dbReference>
<dbReference type="PIRSF" id="PIRSF028458">
    <property type="entry name" value="UCP028458_glyceroPtfrase"/>
    <property type="match status" value="1"/>
</dbReference>
<dbReference type="EMBL" id="JAMTCC010000026">
    <property type="protein sequence ID" value="MCT7946719.1"/>
    <property type="molecule type" value="Genomic_DNA"/>
</dbReference>